<dbReference type="PANTHER" id="PTHR35322:SF2">
    <property type="entry name" value="PROTEIN CPR-5"/>
    <property type="match status" value="1"/>
</dbReference>
<comment type="caution">
    <text evidence="3">The sequence shown here is derived from an EMBL/GenBank/DDBJ whole genome shotgun (WGS) entry which is preliminary data.</text>
</comment>
<dbReference type="GO" id="GO:0010150">
    <property type="term" value="P:leaf senescence"/>
    <property type="evidence" value="ECO:0007669"/>
    <property type="project" value="InterPro"/>
</dbReference>
<feature type="transmembrane region" description="Helical" evidence="2">
    <location>
        <begin position="433"/>
        <end position="460"/>
    </location>
</feature>
<evidence type="ECO:0000313" key="4">
    <source>
        <dbReference type="Proteomes" id="UP000604825"/>
    </source>
</evidence>
<accession>A0A811Q1W7</accession>
<protein>
    <recommendedName>
        <fullName evidence="5">CPR5</fullName>
    </recommendedName>
</protein>
<gene>
    <name evidence="3" type="ORF">NCGR_LOCUS33171</name>
</gene>
<evidence type="ECO:0008006" key="5">
    <source>
        <dbReference type="Google" id="ProtNLM"/>
    </source>
</evidence>
<dbReference type="PANTHER" id="PTHR35322">
    <property type="entry name" value="PROTEIN CPR-5"/>
    <property type="match status" value="1"/>
</dbReference>
<keyword evidence="4" id="KW-1185">Reference proteome</keyword>
<name>A0A811Q1W7_9POAL</name>
<dbReference type="OrthoDB" id="2017423at2759"/>
<organism evidence="3 4">
    <name type="scientific">Miscanthus lutarioriparius</name>
    <dbReference type="NCBI Taxonomy" id="422564"/>
    <lineage>
        <taxon>Eukaryota</taxon>
        <taxon>Viridiplantae</taxon>
        <taxon>Streptophyta</taxon>
        <taxon>Embryophyta</taxon>
        <taxon>Tracheophyta</taxon>
        <taxon>Spermatophyta</taxon>
        <taxon>Magnoliopsida</taxon>
        <taxon>Liliopsida</taxon>
        <taxon>Poales</taxon>
        <taxon>Poaceae</taxon>
        <taxon>PACMAD clade</taxon>
        <taxon>Panicoideae</taxon>
        <taxon>Andropogonodae</taxon>
        <taxon>Andropogoneae</taxon>
        <taxon>Saccharinae</taxon>
        <taxon>Miscanthus</taxon>
    </lineage>
</organism>
<keyword evidence="2" id="KW-1133">Transmembrane helix</keyword>
<feature type="transmembrane region" description="Helical" evidence="2">
    <location>
        <begin position="481"/>
        <end position="501"/>
    </location>
</feature>
<feature type="region of interest" description="Disordered" evidence="1">
    <location>
        <begin position="1"/>
        <end position="32"/>
    </location>
</feature>
<feature type="transmembrane region" description="Helical" evidence="2">
    <location>
        <begin position="372"/>
        <end position="393"/>
    </location>
</feature>
<evidence type="ECO:0000256" key="1">
    <source>
        <dbReference type="SAM" id="MobiDB-lite"/>
    </source>
</evidence>
<dbReference type="GO" id="GO:0010090">
    <property type="term" value="P:trichome morphogenesis"/>
    <property type="evidence" value="ECO:0007669"/>
    <property type="project" value="InterPro"/>
</dbReference>
<dbReference type="AlphaFoldDB" id="A0A811Q1W7"/>
<proteinExistence type="predicted"/>
<dbReference type="GO" id="GO:0006952">
    <property type="term" value="P:defense response"/>
    <property type="evidence" value="ECO:0007669"/>
    <property type="project" value="InterPro"/>
</dbReference>
<keyword evidence="2" id="KW-0472">Membrane</keyword>
<keyword evidence="2" id="KW-0812">Transmembrane</keyword>
<evidence type="ECO:0000256" key="2">
    <source>
        <dbReference type="SAM" id="Phobius"/>
    </source>
</evidence>
<evidence type="ECO:0000313" key="3">
    <source>
        <dbReference type="EMBL" id="CAD6249339.1"/>
    </source>
</evidence>
<feature type="transmembrane region" description="Helical" evidence="2">
    <location>
        <begin position="308"/>
        <end position="330"/>
    </location>
</feature>
<sequence>MDGAHIAAASPEAGGASSSASSASSYGGSASGRSWLRKGVHLRRRRRRVVAVKGGERAGGGDVQDLALPLGMSFAAVLAQVLNRCSGSEGRLGPDVLSKMCTSAVKESLTNIYGDKFQSFMSNFEKAFGSTLRTIHLINETPVYEQDMAQCSYRDGNSVPDEIKLGGADSLPEIKLGGADSQSQIHDVHQIDMPPSSMNNQIVLHAGVNHQLVHLTRSRSNPEIDQHILSVFERSLNEQARSNELKELEIGLTMRKLQLSRSQLALSSDSHMLEKIKVRMGFQKASFKEKKFKTEMEDTKHAELFRKLIDMLLTAVVLMSVCFGYGTYIYSYQRITAATSACAAISREYTSWWMPSSVSAFNSGLLLFKCHMIAATRIFFGILMLLLIGWLIFQRSAMTGPNMPVTFNVMILGVLCGYFGSRCVDTLGGDGNVWLIYWEALCSIHLLGNIWPSLLHRMLYGPISVTHRTKAVHLPYWARRYTFYVLVSLILPCLAGLLPFASLSDWKDLAVQHLKSRFSGSNIED</sequence>
<dbReference type="Proteomes" id="UP000604825">
    <property type="component" value="Unassembled WGS sequence"/>
</dbReference>
<feature type="transmembrane region" description="Helical" evidence="2">
    <location>
        <begin position="405"/>
        <end position="421"/>
    </location>
</feature>
<reference evidence="3" key="1">
    <citation type="submission" date="2020-10" db="EMBL/GenBank/DDBJ databases">
        <authorList>
            <person name="Han B."/>
            <person name="Lu T."/>
            <person name="Zhao Q."/>
            <person name="Huang X."/>
            <person name="Zhao Y."/>
        </authorList>
    </citation>
    <scope>NUCLEOTIDE SEQUENCE</scope>
</reference>
<dbReference type="EMBL" id="CAJGYO010000008">
    <property type="protein sequence ID" value="CAD6249339.1"/>
    <property type="molecule type" value="Genomic_DNA"/>
</dbReference>
<dbReference type="InterPro" id="IPR044708">
    <property type="entry name" value="CPR5"/>
</dbReference>